<protein>
    <recommendedName>
        <fullName evidence="5">Amine oxidase domain-containing protein</fullName>
    </recommendedName>
</protein>
<keyword evidence="3" id="KW-0125">Carotenoid biosynthesis</keyword>
<dbReference type="GO" id="GO:0045436">
    <property type="term" value="F:lycopene beta cyclase activity"/>
    <property type="evidence" value="ECO:0007669"/>
    <property type="project" value="UniProtKB-ARBA"/>
</dbReference>
<dbReference type="InterPro" id="IPR014105">
    <property type="entry name" value="Carotenoid/retinoid_OxRdtase"/>
</dbReference>
<dbReference type="InterPro" id="IPR044843">
    <property type="entry name" value="Trans_IPPS_bact-type"/>
</dbReference>
<name>A0AA36INP6_9DINO</name>
<keyword evidence="7" id="KW-1185">Reference proteome</keyword>
<dbReference type="Pfam" id="PF01593">
    <property type="entry name" value="Amino_oxidase"/>
    <property type="match status" value="1"/>
</dbReference>
<dbReference type="InterPro" id="IPR033904">
    <property type="entry name" value="Trans_IPPS_HH"/>
</dbReference>
<dbReference type="SUPFAM" id="SSF51905">
    <property type="entry name" value="FAD/NAD(P)-binding domain"/>
    <property type="match status" value="1"/>
</dbReference>
<proteinExistence type="predicted"/>
<dbReference type="GO" id="GO:0016117">
    <property type="term" value="P:carotenoid biosynthetic process"/>
    <property type="evidence" value="ECO:0007669"/>
    <property type="project" value="UniProtKB-KW"/>
</dbReference>
<dbReference type="SFLD" id="SFLDG01018">
    <property type="entry name" value="Squalene/Phytoene_Synthase_Lik"/>
    <property type="match status" value="1"/>
</dbReference>
<dbReference type="GO" id="GO:0051996">
    <property type="term" value="F:squalene synthase [NAD(P)H] activity"/>
    <property type="evidence" value="ECO:0007669"/>
    <property type="project" value="InterPro"/>
</dbReference>
<reference evidence="6" key="1">
    <citation type="submission" date="2023-08" db="EMBL/GenBank/DDBJ databases">
        <authorList>
            <person name="Chen Y."/>
            <person name="Shah S."/>
            <person name="Dougan E. K."/>
            <person name="Thang M."/>
            <person name="Chan C."/>
        </authorList>
    </citation>
    <scope>NUCLEOTIDE SEQUENCE</scope>
</reference>
<dbReference type="GO" id="GO:0016491">
    <property type="term" value="F:oxidoreductase activity"/>
    <property type="evidence" value="ECO:0007669"/>
    <property type="project" value="UniProtKB-KW"/>
</dbReference>
<evidence type="ECO:0000259" key="5">
    <source>
        <dbReference type="Pfam" id="PF01593"/>
    </source>
</evidence>
<evidence type="ECO:0000313" key="7">
    <source>
        <dbReference type="Proteomes" id="UP001178507"/>
    </source>
</evidence>
<evidence type="ECO:0000256" key="2">
    <source>
        <dbReference type="ARBA" id="ARBA00022679"/>
    </source>
</evidence>
<dbReference type="CDD" id="cd00683">
    <property type="entry name" value="Trans_IPPS_HH"/>
    <property type="match status" value="1"/>
</dbReference>
<accession>A0AA36INP6</accession>
<evidence type="ECO:0000256" key="1">
    <source>
        <dbReference type="ARBA" id="ARBA00004684"/>
    </source>
</evidence>
<dbReference type="FunFam" id="1.10.600.10:FF:000020">
    <property type="entry name" value="Phytoene synthase"/>
    <property type="match status" value="1"/>
</dbReference>
<dbReference type="GO" id="GO:0004311">
    <property type="term" value="F:geranylgeranyl diphosphate synthase activity"/>
    <property type="evidence" value="ECO:0007669"/>
    <property type="project" value="InterPro"/>
</dbReference>
<comment type="pathway">
    <text evidence="1">Carotenoid biosynthesis; phytoene biosynthesis.</text>
</comment>
<keyword evidence="2" id="KW-0808">Transferase</keyword>
<comment type="caution">
    <text evidence="6">The sequence shown here is derived from an EMBL/GenBank/DDBJ whole genome shotgun (WGS) entry which is preliminary data.</text>
</comment>
<dbReference type="Proteomes" id="UP001178507">
    <property type="component" value="Unassembled WGS sequence"/>
</dbReference>
<organism evidence="6 7">
    <name type="scientific">Effrenium voratum</name>
    <dbReference type="NCBI Taxonomy" id="2562239"/>
    <lineage>
        <taxon>Eukaryota</taxon>
        <taxon>Sar</taxon>
        <taxon>Alveolata</taxon>
        <taxon>Dinophyceae</taxon>
        <taxon>Suessiales</taxon>
        <taxon>Symbiodiniaceae</taxon>
        <taxon>Effrenium</taxon>
    </lineage>
</organism>
<dbReference type="EMBL" id="CAUJNA010002223">
    <property type="protein sequence ID" value="CAJ1391162.1"/>
    <property type="molecule type" value="Genomic_DNA"/>
</dbReference>
<dbReference type="InterPro" id="IPR008949">
    <property type="entry name" value="Isoprenoid_synthase_dom_sf"/>
</dbReference>
<dbReference type="SFLD" id="SFLDS00005">
    <property type="entry name" value="Isoprenoid_Synthase_Type_I"/>
    <property type="match status" value="1"/>
</dbReference>
<dbReference type="PANTHER" id="PTHR43734">
    <property type="entry name" value="PHYTOENE DESATURASE"/>
    <property type="match status" value="1"/>
</dbReference>
<sequence length="836" mass="92695">MTVHQTPPPVETGPDQRPHAVVIGAGFGGLAAAVRMTARGYRVTVIDKLDDVGGRGYVHRQDGFTFDAGPTIITAPFVFEALWTLLGERMADHVTLKPLEPYYTIRFDDGRTFRCWSDEDKMREEIAAFEPDDIDGYEDFLVESEKCYRTGFQKMIDQPFHSLAEMVRQMPGLVARRADRSVHALVSKYVRNDHLRQSLSFHPLFIGGNPMRTSGVMSLISFLEREYGVHYSLGGTGALARGIADLAERHGARFRLGVQVDEIIVKEGAAKGVRLAGGETVAADCVVSNADAGWTYTHLLRNHKRKRWTDRRVRRMNYSMSLLVWYFGTSRRYDDIGHHTILMGPRYGGLLTDIFDRKVLADDFSLYLYRPSASDPSVAPEGCDAFYALSPVPNLDGDTDWHATAEPYRQRIQDHLEQTMMPGLSDAIVTTKLTTPLDFRDRLLSTKGAAFGMAPTIFQLAWFRPHNVSEEVRDLYMVGAGTHPGAGLPGVVSTPLLSARDRRLCHESIRAGSKSFHAASRLLPRDVRLGARALYAFCRSSDDLIDDAGNDGRASQRLKRRLELIYEGCPIDLVCDRAFAAVVQTYHIPIEVPLALIEGFEWDEAGREYRTFADVKAYAARVASTVGVMMTMAMGCRDRAVLARAADLGLAMQLTNIARDVGEDARRGRIYLPLDWLAEQGVDPRALIDAPRFTPQLGRVVARLLGEADALYDRALTGVAGLPLDCRPAIRSAAFVYREIGREIGAAEYNSIDTRAHTSRRRKGELIAVATLMPFPMRPPASVPADPSAAFLVDIAASSDPVPPRTIDAKLGRMLEIMGDARDRQRQVRLAGAQRG</sequence>
<evidence type="ECO:0000256" key="4">
    <source>
        <dbReference type="ARBA" id="ARBA00023002"/>
    </source>
</evidence>
<dbReference type="Gene3D" id="3.50.50.60">
    <property type="entry name" value="FAD/NAD(P)-binding domain"/>
    <property type="match status" value="2"/>
</dbReference>
<dbReference type="SFLD" id="SFLDG01212">
    <property type="entry name" value="Phytoene_synthase_like"/>
    <property type="match status" value="1"/>
</dbReference>
<dbReference type="AlphaFoldDB" id="A0AA36INP6"/>
<keyword evidence="4" id="KW-0560">Oxidoreductase</keyword>
<dbReference type="PROSITE" id="PS01045">
    <property type="entry name" value="SQUALEN_PHYTOEN_SYN_2"/>
    <property type="match status" value="1"/>
</dbReference>
<dbReference type="InterPro" id="IPR002937">
    <property type="entry name" value="Amino_oxidase"/>
</dbReference>
<dbReference type="InterPro" id="IPR019845">
    <property type="entry name" value="Squalene/phytoene_synthase_CS"/>
</dbReference>
<feature type="domain" description="Amine oxidase" evidence="5">
    <location>
        <begin position="28"/>
        <end position="500"/>
    </location>
</feature>
<dbReference type="NCBIfam" id="TIGR02734">
    <property type="entry name" value="crtI_fam"/>
    <property type="match status" value="1"/>
</dbReference>
<gene>
    <name evidence="6" type="ORF">EVOR1521_LOCUS16426</name>
</gene>
<dbReference type="InterPro" id="IPR002060">
    <property type="entry name" value="Squ/phyt_synthse"/>
</dbReference>
<evidence type="ECO:0000256" key="3">
    <source>
        <dbReference type="ARBA" id="ARBA00022746"/>
    </source>
</evidence>
<dbReference type="Gene3D" id="1.10.600.10">
    <property type="entry name" value="Farnesyl Diphosphate Synthase"/>
    <property type="match status" value="1"/>
</dbReference>
<dbReference type="Pfam" id="PF00494">
    <property type="entry name" value="SQS_PSY"/>
    <property type="match status" value="1"/>
</dbReference>
<dbReference type="SUPFAM" id="SSF48576">
    <property type="entry name" value="Terpenoid synthases"/>
    <property type="match status" value="1"/>
</dbReference>
<dbReference type="PANTHER" id="PTHR43734:SF3">
    <property type="entry name" value="B-CAROTENE KETOLASE"/>
    <property type="match status" value="1"/>
</dbReference>
<dbReference type="InterPro" id="IPR036188">
    <property type="entry name" value="FAD/NAD-bd_sf"/>
</dbReference>
<evidence type="ECO:0000313" key="6">
    <source>
        <dbReference type="EMBL" id="CAJ1391162.1"/>
    </source>
</evidence>